<dbReference type="PANTHER" id="PTHR13887:SF54">
    <property type="entry name" value="DSBA FAMILY PROTEIN"/>
    <property type="match status" value="1"/>
</dbReference>
<sequence length="207" mass="23885">MNSNITLIYVHDPMCSWCYGFKPALSLLIEKLKHKVTIQYLLGGLATDTDEPMPEAMQKQIKLNWKRIEETIPGCIFNYEFWTSNIPKRSTYPACRAVLAAKNQSVRAEGKMNSAIQKAYYLTAQNPSDYSVLYNIAKEINLDVDQFKFDIHSDKINIDLQRQITLSRKIGADSFPSLFIKVDEIYHPIVLDYNNVDIIIEHINDYL</sequence>
<dbReference type="Gene3D" id="1.10.472.60">
    <property type="entry name" value="putative protein disulfide isomerase domain"/>
    <property type="match status" value="1"/>
</dbReference>
<dbReference type="Proteomes" id="UP000254266">
    <property type="component" value="Unassembled WGS sequence"/>
</dbReference>
<dbReference type="InterPro" id="IPR036249">
    <property type="entry name" value="Thioredoxin-like_sf"/>
</dbReference>
<accession>A0A370DHX2</accession>
<dbReference type="Pfam" id="PF13743">
    <property type="entry name" value="Thioredoxin_5"/>
    <property type="match status" value="1"/>
</dbReference>
<organism evidence="1 2">
    <name type="scientific">endosymbiont of Galathealinum brachiosum</name>
    <dbReference type="NCBI Taxonomy" id="2200906"/>
    <lineage>
        <taxon>Bacteria</taxon>
        <taxon>Pseudomonadati</taxon>
        <taxon>Pseudomonadota</taxon>
        <taxon>Gammaproteobacteria</taxon>
        <taxon>sulfur-oxidizing symbionts</taxon>
    </lineage>
</organism>
<gene>
    <name evidence="1" type="ORF">DIZ80_07155</name>
</gene>
<protein>
    <submittedName>
        <fullName evidence="1">DsbA family protein</fullName>
    </submittedName>
</protein>
<name>A0A370DHX2_9GAMM</name>
<evidence type="ECO:0000313" key="2">
    <source>
        <dbReference type="Proteomes" id="UP000254266"/>
    </source>
</evidence>
<dbReference type="Gene3D" id="3.40.30.10">
    <property type="entry name" value="Glutaredoxin"/>
    <property type="match status" value="1"/>
</dbReference>
<dbReference type="SUPFAM" id="SSF52833">
    <property type="entry name" value="Thioredoxin-like"/>
    <property type="match status" value="1"/>
</dbReference>
<dbReference type="CDD" id="cd03025">
    <property type="entry name" value="DsbA_FrnE_like"/>
    <property type="match status" value="1"/>
</dbReference>
<evidence type="ECO:0000313" key="1">
    <source>
        <dbReference type="EMBL" id="RDH83907.1"/>
    </source>
</evidence>
<dbReference type="PANTHER" id="PTHR13887">
    <property type="entry name" value="GLUTATHIONE S-TRANSFERASE KAPPA"/>
    <property type="match status" value="1"/>
</dbReference>
<reference evidence="1 2" key="1">
    <citation type="journal article" date="2018" name="ISME J.">
        <title>Endosymbiont genomes yield clues of tubeworm success.</title>
        <authorList>
            <person name="Li Y."/>
            <person name="Liles M.R."/>
            <person name="Halanych K.M."/>
        </authorList>
    </citation>
    <scope>NUCLEOTIDE SEQUENCE [LARGE SCALE GENOMIC DNA]</scope>
    <source>
        <strain evidence="1">A1464</strain>
    </source>
</reference>
<comment type="caution">
    <text evidence="1">The sequence shown here is derived from an EMBL/GenBank/DDBJ whole genome shotgun (WGS) entry which is preliminary data.</text>
</comment>
<keyword evidence="2" id="KW-1185">Reference proteome</keyword>
<dbReference type="EMBL" id="QFXC01000008">
    <property type="protein sequence ID" value="RDH83907.1"/>
    <property type="molecule type" value="Genomic_DNA"/>
</dbReference>
<dbReference type="AlphaFoldDB" id="A0A370DHX2"/>
<proteinExistence type="predicted"/>